<evidence type="ECO:0000256" key="1">
    <source>
        <dbReference type="SAM" id="Phobius"/>
    </source>
</evidence>
<dbReference type="AlphaFoldDB" id="A0AAX2ID57"/>
<dbReference type="EMBL" id="UAVP01000009">
    <property type="protein sequence ID" value="SQA76275.1"/>
    <property type="molecule type" value="Genomic_DNA"/>
</dbReference>
<comment type="caution">
    <text evidence="2">The sequence shown here is derived from an EMBL/GenBank/DDBJ whole genome shotgun (WGS) entry which is preliminary data.</text>
</comment>
<proteinExistence type="predicted"/>
<keyword evidence="1" id="KW-0472">Membrane</keyword>
<dbReference type="Proteomes" id="UP000249902">
    <property type="component" value="Unassembled WGS sequence"/>
</dbReference>
<sequence length="39" mass="4492">MEKSVLKRSFHITMGLFVAYLLISVIEYPQDFVNGFLGK</sequence>
<evidence type="ECO:0000313" key="3">
    <source>
        <dbReference type="Proteomes" id="UP000249902"/>
    </source>
</evidence>
<keyword evidence="1" id="KW-1133">Transmembrane helix</keyword>
<accession>A0AAX2ID57</accession>
<gene>
    <name evidence="2" type="ORF">NCTC11653_02199</name>
</gene>
<feature type="transmembrane region" description="Helical" evidence="1">
    <location>
        <begin position="12"/>
        <end position="29"/>
    </location>
</feature>
<protein>
    <submittedName>
        <fullName evidence="2">Uncharacterized protein</fullName>
    </submittedName>
</protein>
<name>A0AAX2ID57_CAPSP</name>
<organism evidence="2 3">
    <name type="scientific">Capnocytophaga sputigena</name>
    <dbReference type="NCBI Taxonomy" id="1019"/>
    <lineage>
        <taxon>Bacteria</taxon>
        <taxon>Pseudomonadati</taxon>
        <taxon>Bacteroidota</taxon>
        <taxon>Flavobacteriia</taxon>
        <taxon>Flavobacteriales</taxon>
        <taxon>Flavobacteriaceae</taxon>
        <taxon>Capnocytophaga</taxon>
    </lineage>
</organism>
<evidence type="ECO:0000313" key="2">
    <source>
        <dbReference type="EMBL" id="SQA76275.1"/>
    </source>
</evidence>
<keyword evidence="1" id="KW-0812">Transmembrane</keyword>
<reference evidence="2 3" key="1">
    <citation type="submission" date="2018-06" db="EMBL/GenBank/DDBJ databases">
        <authorList>
            <consortium name="Pathogen Informatics"/>
            <person name="Doyle S."/>
        </authorList>
    </citation>
    <scope>NUCLEOTIDE SEQUENCE [LARGE SCALE GENOMIC DNA]</scope>
    <source>
        <strain evidence="2 3">NCTC11653</strain>
    </source>
</reference>